<dbReference type="CDD" id="cd08010">
    <property type="entry name" value="MltG_like"/>
    <property type="match status" value="1"/>
</dbReference>
<evidence type="ECO:0000256" key="7">
    <source>
        <dbReference type="HAMAP-Rule" id="MF_02065"/>
    </source>
</evidence>
<feature type="compositionally biased region" description="Basic and acidic residues" evidence="8">
    <location>
        <begin position="163"/>
        <end position="176"/>
    </location>
</feature>
<dbReference type="InterPro" id="IPR003770">
    <property type="entry name" value="MLTG-like"/>
</dbReference>
<comment type="caution">
    <text evidence="9">The sequence shown here is derived from an EMBL/GenBank/DDBJ whole genome shotgun (WGS) entry which is preliminary data.</text>
</comment>
<evidence type="ECO:0000256" key="4">
    <source>
        <dbReference type="ARBA" id="ARBA00023136"/>
    </source>
</evidence>
<feature type="transmembrane region" description="Helical" evidence="7">
    <location>
        <begin position="297"/>
        <end position="324"/>
    </location>
</feature>
<dbReference type="Gene3D" id="3.30.1490.480">
    <property type="entry name" value="Endolytic murein transglycosylase"/>
    <property type="match status" value="1"/>
</dbReference>
<evidence type="ECO:0000256" key="3">
    <source>
        <dbReference type="ARBA" id="ARBA00022989"/>
    </source>
</evidence>
<evidence type="ECO:0000313" key="9">
    <source>
        <dbReference type="EMBL" id="MET3634830.1"/>
    </source>
</evidence>
<dbReference type="PANTHER" id="PTHR30518">
    <property type="entry name" value="ENDOLYTIC MUREIN TRANSGLYCOSYLASE"/>
    <property type="match status" value="1"/>
</dbReference>
<protein>
    <recommendedName>
        <fullName evidence="7">Endolytic murein transglycosylase</fullName>
        <ecNumber evidence="7">4.2.2.29</ecNumber>
    </recommendedName>
    <alternativeName>
        <fullName evidence="7">Peptidoglycan lytic transglycosylase</fullName>
    </alternativeName>
    <alternativeName>
        <fullName evidence="7">Peptidoglycan polymerization terminase</fullName>
    </alternativeName>
</protein>
<proteinExistence type="inferred from homology"/>
<evidence type="ECO:0000313" key="10">
    <source>
        <dbReference type="Proteomes" id="UP001549037"/>
    </source>
</evidence>
<keyword evidence="4 7" id="KW-0472">Membrane</keyword>
<dbReference type="RefSeq" id="WP_354369510.1">
    <property type="nucleotide sequence ID" value="NZ_JBEPLN010000028.1"/>
</dbReference>
<dbReference type="Proteomes" id="UP001549037">
    <property type="component" value="Unassembled WGS sequence"/>
</dbReference>
<comment type="subcellular location">
    <subcellularLocation>
        <location evidence="7">Cell membrane</location>
        <topology evidence="7">Single-pass membrane protein</topology>
    </subcellularLocation>
</comment>
<gene>
    <name evidence="7" type="primary">mltG</name>
    <name evidence="9" type="ORF">ABID28_001491</name>
</gene>
<keyword evidence="6 7" id="KW-0961">Cell wall biogenesis/degradation</keyword>
<comment type="function">
    <text evidence="7">Functions as a peptidoglycan terminase that cleaves nascent peptidoglycan strands endolytically to terminate their elongation.</text>
</comment>
<reference evidence="9 10" key="1">
    <citation type="submission" date="2024-06" db="EMBL/GenBank/DDBJ databases">
        <title>Genomic Encyclopedia of Type Strains, Phase IV (KMG-IV): sequencing the most valuable type-strain genomes for metagenomic binning, comparative biology and taxonomic classification.</title>
        <authorList>
            <person name="Goeker M."/>
        </authorList>
    </citation>
    <scope>NUCLEOTIDE SEQUENCE [LARGE SCALE GENOMIC DNA]</scope>
    <source>
        <strain evidence="9 10">DSM 28302</strain>
    </source>
</reference>
<evidence type="ECO:0000256" key="5">
    <source>
        <dbReference type="ARBA" id="ARBA00023239"/>
    </source>
</evidence>
<organism evidence="9 10">
    <name type="scientific">Streptococcus porcorum</name>
    <dbReference type="NCBI Taxonomy" id="701526"/>
    <lineage>
        <taxon>Bacteria</taxon>
        <taxon>Bacillati</taxon>
        <taxon>Bacillota</taxon>
        <taxon>Bacilli</taxon>
        <taxon>Lactobacillales</taxon>
        <taxon>Streptococcaceae</taxon>
        <taxon>Streptococcus</taxon>
    </lineage>
</organism>
<comment type="similarity">
    <text evidence="7">Belongs to the transglycosylase MltG family.</text>
</comment>
<keyword evidence="5 7" id="KW-0456">Lyase</keyword>
<sequence>MTDNFDDKQKEVRSFKEKILEDIKKANEQREAALAAAKAREEELKLAIAEAELEARRREEELKLAEEAKRREEELTKALKEAEEKEKALRLQAEENARLERLKEEAQERAQEEERKLALEEARRVEVERQAQKVAEKIAQAQKIREEAYKKAASEQASQKSDSFSDKETAFKKEEDSLFSEVSSDLAETPQQVAKASLASVLAQENLSKNTISSTEEFVEEQVLSETSDQVNEAGLVENISVEEPQFVEEPELEELVIDIDHLDDQSENQALMPSNDDREEGLVDTTTMRKRKTNVIAMRISAILVTIIVLLTLATAFVGYRYISTSLAPVNSKSTEYVQIEVPEGAGNKLIGNILEEAGLIKSSSVFNYYTKFKNFANFKSGYYNLQPNMSVEEIAKELQKGGTSEPVSPALGKVRITEGYTIKQIAASISNNVNTKTTSDKTPFTSEEFLNLIQDDSFIASMVEKYPQLLGSLPSKSDVKYQLEGYLYPATYDYYEDTTLEDLVEQMIAAMDTNLDPYYNSISKQNMTVNEVLTLSSLVEKEGSSDEDRQKIAAVFNNRLAQNMPLQSNIAILYAMDKLGEKTTLTEDATIDTSIDSPYNIYVNTGLMPGPVDSPSLSAIKAVITPAETSDLYFVADVTTGKVYFAEDYETHSANVEKYVNSKLTTSSSSN</sequence>
<accession>A0ABV2JGF0</accession>
<keyword evidence="10" id="KW-1185">Reference proteome</keyword>
<keyword evidence="3 7" id="KW-1133">Transmembrane helix</keyword>
<keyword evidence="1 7" id="KW-1003">Cell membrane</keyword>
<dbReference type="EMBL" id="JBEPLN010000028">
    <property type="protein sequence ID" value="MET3634830.1"/>
    <property type="molecule type" value="Genomic_DNA"/>
</dbReference>
<dbReference type="NCBIfam" id="TIGR00247">
    <property type="entry name" value="endolytic transglycosylase MltG"/>
    <property type="match status" value="1"/>
</dbReference>
<evidence type="ECO:0000256" key="2">
    <source>
        <dbReference type="ARBA" id="ARBA00022692"/>
    </source>
</evidence>
<dbReference type="HAMAP" id="MF_02065">
    <property type="entry name" value="MltG"/>
    <property type="match status" value="1"/>
</dbReference>
<name>A0ABV2JGF0_9STRE</name>
<dbReference type="PANTHER" id="PTHR30518:SF2">
    <property type="entry name" value="ENDOLYTIC MUREIN TRANSGLYCOSYLASE"/>
    <property type="match status" value="1"/>
</dbReference>
<feature type="region of interest" description="Disordered" evidence="8">
    <location>
        <begin position="145"/>
        <end position="187"/>
    </location>
</feature>
<evidence type="ECO:0000256" key="1">
    <source>
        <dbReference type="ARBA" id="ARBA00022475"/>
    </source>
</evidence>
<dbReference type="Pfam" id="PF02618">
    <property type="entry name" value="YceG"/>
    <property type="match status" value="1"/>
</dbReference>
<evidence type="ECO:0000256" key="6">
    <source>
        <dbReference type="ARBA" id="ARBA00023316"/>
    </source>
</evidence>
<evidence type="ECO:0000256" key="8">
    <source>
        <dbReference type="SAM" id="MobiDB-lite"/>
    </source>
</evidence>
<comment type="catalytic activity">
    <reaction evidence="7">
        <text>a peptidoglycan chain = a peptidoglycan chain with N-acetyl-1,6-anhydromuramyl-[peptide] at the reducing end + a peptidoglycan chain with N-acetylglucosamine at the non-reducing end.</text>
        <dbReference type="EC" id="4.2.2.29"/>
    </reaction>
</comment>
<feature type="site" description="Important for catalytic activity" evidence="7">
    <location>
        <position position="544"/>
    </location>
</feature>
<keyword evidence="2 7" id="KW-0812">Transmembrane</keyword>
<dbReference type="EC" id="4.2.2.29" evidence="7"/>